<dbReference type="Gene3D" id="2.40.240.10">
    <property type="entry name" value="Ribosomal Protein L25, Chain P"/>
    <property type="match status" value="1"/>
</dbReference>
<dbReference type="InterPro" id="IPR011035">
    <property type="entry name" value="Ribosomal_bL25/Gln-tRNA_synth"/>
</dbReference>
<evidence type="ECO:0000256" key="4">
    <source>
        <dbReference type="ARBA" id="ARBA00023274"/>
    </source>
</evidence>
<keyword evidence="1 5" id="KW-0699">rRNA-binding</keyword>
<comment type="subunit">
    <text evidence="5">Part of the 50S ribosomal subunit; part of the 5S rRNA/L5/L18/L25 subcomplex. Contacts the 5S rRNA. Binds to the 5S rRNA independently of L5 and L18.</text>
</comment>
<dbReference type="RefSeq" id="WP_204519876.1">
    <property type="nucleotide sequence ID" value="NZ_BAABIN010000032.1"/>
</dbReference>
<evidence type="ECO:0000259" key="7">
    <source>
        <dbReference type="Pfam" id="PF14693"/>
    </source>
</evidence>
<dbReference type="InterPro" id="IPR020056">
    <property type="entry name" value="Rbsml_bL25/Gln-tRNA_synth_N"/>
</dbReference>
<dbReference type="PANTHER" id="PTHR33284:SF1">
    <property type="entry name" value="RIBOSOMAL PROTEIN L25_GLN-TRNA SYNTHETASE, ANTI-CODON-BINDING DOMAIN-CONTAINING PROTEIN"/>
    <property type="match status" value="1"/>
</dbReference>
<dbReference type="HAMAP" id="MF_01334">
    <property type="entry name" value="Ribosomal_bL25_CTC"/>
    <property type="match status" value="1"/>
</dbReference>
<dbReference type="GO" id="GO:0022625">
    <property type="term" value="C:cytosolic large ribosomal subunit"/>
    <property type="evidence" value="ECO:0007669"/>
    <property type="project" value="TreeGrafter"/>
</dbReference>
<dbReference type="Gene3D" id="2.170.120.20">
    <property type="entry name" value="Ribosomal protein L25, beta domain"/>
    <property type="match status" value="1"/>
</dbReference>
<evidence type="ECO:0000313" key="9">
    <source>
        <dbReference type="Proteomes" id="UP000717624"/>
    </source>
</evidence>
<sequence length="200" mass="21700">METIQAEKRSVGQRSSNKALRHSGWVPAVVYGSDVSHLAIQISKPVLEQALRSQAMSKPFKLAVDGSEWNVMVYEIQREPVGREIIHVDFKQINMNERIHTSVPIVLTGTPQDGVAALVRHNLEITCLPANVPESFTIDVGELSVGDVVVVRDLDIPAGVEVELDDLEVLVSVLAPKVSSDEAVEAEREAEAVAEEAGSS</sequence>
<keyword evidence="3 5" id="KW-0689">Ribosomal protein</keyword>
<keyword evidence="2 5" id="KW-0694">RNA-binding</keyword>
<dbReference type="NCBIfam" id="TIGR00731">
    <property type="entry name" value="bL25_bact_ctc"/>
    <property type="match status" value="1"/>
</dbReference>
<dbReference type="EMBL" id="JAFBEB010000021">
    <property type="protein sequence ID" value="MBM7592165.1"/>
    <property type="molecule type" value="Genomic_DNA"/>
</dbReference>
<comment type="function">
    <text evidence="5">This is one of the proteins that binds to the 5S RNA in the ribosome where it forms part of the central protuberance.</text>
</comment>
<dbReference type="AlphaFoldDB" id="A0A938Y6J4"/>
<dbReference type="InterPro" id="IPR037121">
    <property type="entry name" value="Ribosomal_bL25_C"/>
</dbReference>
<comment type="similarity">
    <text evidence="5">Belongs to the bacterial ribosomal protein bL25 family. CTC subfamily.</text>
</comment>
<feature type="domain" description="Large ribosomal subunit protein bL25 L25" evidence="6">
    <location>
        <begin position="4"/>
        <end position="90"/>
    </location>
</feature>
<feature type="domain" description="Large ribosomal subunit protein bL25 beta" evidence="7">
    <location>
        <begin position="99"/>
        <end position="177"/>
    </location>
</feature>
<dbReference type="InterPro" id="IPR001021">
    <property type="entry name" value="Ribosomal_bL25_long"/>
</dbReference>
<dbReference type="CDD" id="cd00495">
    <property type="entry name" value="Ribosomal_L25_TL5_CTC"/>
    <property type="match status" value="1"/>
</dbReference>
<dbReference type="GO" id="GO:0008097">
    <property type="term" value="F:5S rRNA binding"/>
    <property type="evidence" value="ECO:0007669"/>
    <property type="project" value="InterPro"/>
</dbReference>
<keyword evidence="9" id="KW-1185">Reference proteome</keyword>
<dbReference type="InterPro" id="IPR020930">
    <property type="entry name" value="Ribosomal_uL5_bac-type"/>
</dbReference>
<evidence type="ECO:0000313" key="8">
    <source>
        <dbReference type="EMBL" id="MBM7592165.1"/>
    </source>
</evidence>
<keyword evidence="4 5" id="KW-0687">Ribonucleoprotein</keyword>
<name>A0A938Y6J4_9BACL</name>
<evidence type="ECO:0000256" key="3">
    <source>
        <dbReference type="ARBA" id="ARBA00022980"/>
    </source>
</evidence>
<evidence type="ECO:0000259" key="6">
    <source>
        <dbReference type="Pfam" id="PF01386"/>
    </source>
</evidence>
<protein>
    <recommendedName>
        <fullName evidence="5">Large ribosomal subunit protein bL25</fullName>
    </recommendedName>
    <alternativeName>
        <fullName evidence="5">General stress protein CTC</fullName>
    </alternativeName>
</protein>
<dbReference type="SUPFAM" id="SSF50715">
    <property type="entry name" value="Ribosomal protein L25-like"/>
    <property type="match status" value="1"/>
</dbReference>
<evidence type="ECO:0000256" key="5">
    <source>
        <dbReference type="HAMAP-Rule" id="MF_01334"/>
    </source>
</evidence>
<dbReference type="Pfam" id="PF14693">
    <property type="entry name" value="Ribosomal_TL5_C"/>
    <property type="match status" value="1"/>
</dbReference>
<dbReference type="InterPro" id="IPR020057">
    <property type="entry name" value="Ribosomal_bL25_b-dom"/>
</dbReference>
<dbReference type="GO" id="GO:0003735">
    <property type="term" value="F:structural constituent of ribosome"/>
    <property type="evidence" value="ECO:0007669"/>
    <property type="project" value="InterPro"/>
</dbReference>
<dbReference type="InterPro" id="IPR029751">
    <property type="entry name" value="Ribosomal_L25_dom"/>
</dbReference>
<comment type="caution">
    <text evidence="8">The sequence shown here is derived from an EMBL/GenBank/DDBJ whole genome shotgun (WGS) entry which is preliminary data.</text>
</comment>
<proteinExistence type="inferred from homology"/>
<dbReference type="PANTHER" id="PTHR33284">
    <property type="entry name" value="RIBOSOMAL PROTEIN L25/GLN-TRNA SYNTHETASE, ANTI-CODON-BINDING DOMAIN-CONTAINING PROTEIN"/>
    <property type="match status" value="1"/>
</dbReference>
<dbReference type="GO" id="GO:0006412">
    <property type="term" value="P:translation"/>
    <property type="evidence" value="ECO:0007669"/>
    <property type="project" value="UniProtKB-UniRule"/>
</dbReference>
<reference evidence="8" key="1">
    <citation type="submission" date="2021-01" db="EMBL/GenBank/DDBJ databases">
        <title>Genomic Encyclopedia of Type Strains, Phase IV (KMG-IV): sequencing the most valuable type-strain genomes for metagenomic binning, comparative biology and taxonomic classification.</title>
        <authorList>
            <person name="Goeker M."/>
        </authorList>
    </citation>
    <scope>NUCLEOTIDE SEQUENCE</scope>
    <source>
        <strain evidence="8">DSM 25523</strain>
    </source>
</reference>
<gene>
    <name evidence="5" type="primary">rplY</name>
    <name evidence="5" type="synonym">ctc</name>
    <name evidence="8" type="ORF">JOD01_003827</name>
</gene>
<evidence type="ECO:0000256" key="1">
    <source>
        <dbReference type="ARBA" id="ARBA00022730"/>
    </source>
</evidence>
<dbReference type="Proteomes" id="UP000717624">
    <property type="component" value="Unassembled WGS sequence"/>
</dbReference>
<organism evidence="8 9">
    <name type="scientific">Brevibacillus fulvus</name>
    <dbReference type="NCBI Taxonomy" id="1125967"/>
    <lineage>
        <taxon>Bacteria</taxon>
        <taxon>Bacillati</taxon>
        <taxon>Bacillota</taxon>
        <taxon>Bacilli</taxon>
        <taxon>Bacillales</taxon>
        <taxon>Paenibacillaceae</taxon>
        <taxon>Brevibacillus</taxon>
    </lineage>
</organism>
<dbReference type="Pfam" id="PF01386">
    <property type="entry name" value="Ribosomal_L25p"/>
    <property type="match status" value="1"/>
</dbReference>
<accession>A0A938Y6J4</accession>
<evidence type="ECO:0000256" key="2">
    <source>
        <dbReference type="ARBA" id="ARBA00022884"/>
    </source>
</evidence>